<feature type="compositionally biased region" description="Polar residues" evidence="1">
    <location>
        <begin position="234"/>
        <end position="247"/>
    </location>
</feature>
<sequence>MSLHTWMAPSKKPVTWEETGNMLELCGGHRGRRPQTVSYRKSKESACVMYASDVDEVHDETSAVNASATIGREIELHKSQVTTAETSSSYSIEEQQDESQEQEADGEDKTGDVERWQDHVLLARSRGNRATYACEAAPEYIPWFPKISHPTIENPEYCVGGNLNGDDLLDCLRRTVDIVLKWRSLPPGEADMAFAIKMADDVHMHLTGKGVASSATTTSGGNELARKSKYDIHATQSQFHTNENESGSSKHRKHGKLQHKKKWSKTNE</sequence>
<organism evidence="2 3">
    <name type="scientific">Stephania japonica</name>
    <dbReference type="NCBI Taxonomy" id="461633"/>
    <lineage>
        <taxon>Eukaryota</taxon>
        <taxon>Viridiplantae</taxon>
        <taxon>Streptophyta</taxon>
        <taxon>Embryophyta</taxon>
        <taxon>Tracheophyta</taxon>
        <taxon>Spermatophyta</taxon>
        <taxon>Magnoliopsida</taxon>
        <taxon>Ranunculales</taxon>
        <taxon>Menispermaceae</taxon>
        <taxon>Menispermoideae</taxon>
        <taxon>Cissampelideae</taxon>
        <taxon>Stephania</taxon>
    </lineage>
</organism>
<evidence type="ECO:0000313" key="3">
    <source>
        <dbReference type="Proteomes" id="UP001417504"/>
    </source>
</evidence>
<feature type="region of interest" description="Disordered" evidence="1">
    <location>
        <begin position="229"/>
        <end position="268"/>
    </location>
</feature>
<gene>
    <name evidence="2" type="ORF">Sjap_018000</name>
</gene>
<evidence type="ECO:0000313" key="2">
    <source>
        <dbReference type="EMBL" id="KAK9109940.1"/>
    </source>
</evidence>
<accession>A0AAP0I782</accession>
<feature type="region of interest" description="Disordered" evidence="1">
    <location>
        <begin position="78"/>
        <end position="114"/>
    </location>
</feature>
<reference evidence="2 3" key="1">
    <citation type="submission" date="2024-01" db="EMBL/GenBank/DDBJ databases">
        <title>Genome assemblies of Stephania.</title>
        <authorList>
            <person name="Yang L."/>
        </authorList>
    </citation>
    <scope>NUCLEOTIDE SEQUENCE [LARGE SCALE GENOMIC DNA]</scope>
    <source>
        <strain evidence="2">QJT</strain>
        <tissue evidence="2">Leaf</tissue>
    </source>
</reference>
<keyword evidence="3" id="KW-1185">Reference proteome</keyword>
<feature type="compositionally biased region" description="Acidic residues" evidence="1">
    <location>
        <begin position="94"/>
        <end position="106"/>
    </location>
</feature>
<proteinExistence type="predicted"/>
<name>A0AAP0I782_9MAGN</name>
<comment type="caution">
    <text evidence="2">The sequence shown here is derived from an EMBL/GenBank/DDBJ whole genome shotgun (WGS) entry which is preliminary data.</text>
</comment>
<dbReference type="Proteomes" id="UP001417504">
    <property type="component" value="Unassembled WGS sequence"/>
</dbReference>
<dbReference type="EMBL" id="JBBNAE010000007">
    <property type="protein sequence ID" value="KAK9109940.1"/>
    <property type="molecule type" value="Genomic_DNA"/>
</dbReference>
<protein>
    <submittedName>
        <fullName evidence="2">Uncharacterized protein</fullName>
    </submittedName>
</protein>
<feature type="compositionally biased region" description="Basic residues" evidence="1">
    <location>
        <begin position="249"/>
        <end position="268"/>
    </location>
</feature>
<evidence type="ECO:0000256" key="1">
    <source>
        <dbReference type="SAM" id="MobiDB-lite"/>
    </source>
</evidence>
<dbReference type="AlphaFoldDB" id="A0AAP0I782"/>